<evidence type="ECO:0000256" key="1">
    <source>
        <dbReference type="SAM" id="SignalP"/>
    </source>
</evidence>
<dbReference type="AlphaFoldDB" id="A0A132MHX3"/>
<organism evidence="2 3">
    <name type="scientific">Carbonactinospora thermoautotrophica</name>
    <dbReference type="NCBI Taxonomy" id="1469144"/>
    <lineage>
        <taxon>Bacteria</taxon>
        <taxon>Bacillati</taxon>
        <taxon>Actinomycetota</taxon>
        <taxon>Actinomycetes</taxon>
        <taxon>Kitasatosporales</taxon>
        <taxon>Carbonactinosporaceae</taxon>
        <taxon>Carbonactinospora</taxon>
    </lineage>
</organism>
<dbReference type="RefSeq" id="WP_066892357.1">
    <property type="nucleotide sequence ID" value="NZ_LAXD01000002.1"/>
</dbReference>
<geneLocation type="plasmid" evidence="2">
    <name>unnamed</name>
</geneLocation>
<dbReference type="PROSITE" id="PS51257">
    <property type="entry name" value="PROKAR_LIPOPROTEIN"/>
    <property type="match status" value="1"/>
</dbReference>
<evidence type="ECO:0000313" key="2">
    <source>
        <dbReference type="EMBL" id="KWW97365.1"/>
    </source>
</evidence>
<proteinExistence type="predicted"/>
<name>A0A132MHX3_9ACTN</name>
<feature type="chain" id="PRO_5039229110" description="Lipoprotein" evidence="1">
    <location>
        <begin position="23"/>
        <end position="112"/>
    </location>
</feature>
<keyword evidence="1" id="KW-0732">Signal</keyword>
<feature type="signal peptide" evidence="1">
    <location>
        <begin position="1"/>
        <end position="22"/>
    </location>
</feature>
<keyword evidence="2" id="KW-0614">Plasmid</keyword>
<gene>
    <name evidence="2" type="ORF">LI90_4337</name>
</gene>
<dbReference type="PATRIC" id="fig|1469144.10.peg.12"/>
<evidence type="ECO:0000313" key="3">
    <source>
        <dbReference type="Proteomes" id="UP000070188"/>
    </source>
</evidence>
<dbReference type="OrthoDB" id="5198505at2"/>
<sequence length="112" mass="11217">MTTIPTRTTTLALTLAAITTLAGCTGTSETATVRITADPGVCWTGTIGDSTKEGCGPATITGVEGIAGVYAASVQKKTPGTGRLRAELLIGGKTVDTAETTAEFGAVMLTSH</sequence>
<dbReference type="EMBL" id="LAXD01000002">
    <property type="protein sequence ID" value="KWW97365.1"/>
    <property type="molecule type" value="Genomic_DNA"/>
</dbReference>
<protein>
    <recommendedName>
        <fullName evidence="4">Lipoprotein</fullName>
    </recommendedName>
</protein>
<comment type="caution">
    <text evidence="2">The sequence shown here is derived from an EMBL/GenBank/DDBJ whole genome shotgun (WGS) entry which is preliminary data.</text>
</comment>
<dbReference type="Proteomes" id="UP000070188">
    <property type="component" value="Unassembled WGS sequence"/>
</dbReference>
<reference evidence="3" key="1">
    <citation type="submission" date="2015-04" db="EMBL/GenBank/DDBJ databases">
        <title>Physiological reanalysis, assessment of diazotrophy, and genome sequences of multiple isolates of Streptomyces thermoautotrophicus.</title>
        <authorList>
            <person name="MacKellar D.C."/>
            <person name="Lieber L."/>
            <person name="Norman J."/>
            <person name="Bolger A."/>
            <person name="Tobin C."/>
            <person name="Murray J.W."/>
            <person name="Chang R."/>
            <person name="Ford T."/>
            <person name="Nguyen P.Q."/>
            <person name="Woodward J."/>
            <person name="Permingeat H."/>
            <person name="Joshi N.S."/>
            <person name="Silver P.A."/>
            <person name="Usadel B."/>
            <person name="Rutherford A.W."/>
            <person name="Friesen M."/>
            <person name="Prell J."/>
        </authorList>
    </citation>
    <scope>NUCLEOTIDE SEQUENCE [LARGE SCALE GENOMIC DNA]</scope>
    <source>
        <strain evidence="3">H1</strain>
    </source>
</reference>
<keyword evidence="3" id="KW-1185">Reference proteome</keyword>
<accession>A0A132MHX3</accession>
<evidence type="ECO:0008006" key="4">
    <source>
        <dbReference type="Google" id="ProtNLM"/>
    </source>
</evidence>